<feature type="region of interest" description="Disordered" evidence="2">
    <location>
        <begin position="389"/>
        <end position="414"/>
    </location>
</feature>
<dbReference type="InterPro" id="IPR036397">
    <property type="entry name" value="RNaseH_sf"/>
</dbReference>
<sequence>MEAGVDQNAMDKKSAEIERKNLLIKNENLIGSCLSNDVFYTATNSELTVSRFFELHNAYTAEQARCLELEAKISKLKNKIQKDDHSEMIKRFSNLEVNHLNLQLKYQHLKESFRNNKSRPTQDAPAFDSVFEINKMKSSLQGKDNAIRKLKMEISQLMETRSEADYTLDFKALNFHITELTEKVIVLQEQNELFRAENEKIKQHYKELYDFIKITHVKTIKKITALLTENEDLNAQIKGKTKCVTMDSVKPKVFAPGMYTINVEPIPLRNRNNREVHLDYFKHLKKSVETLREIVEDAMVEKPLDSSLASAYLYTKRTQELLEYVIGTCPKAFNKRDKKIATTPLTRTKQATCKETYKTSNKNTPAHVEYLKVQQTNVLVIPSIGVNCSTEASGSKPKSNTKKNRILPAKSVNKKKVEDLPRNNKSNLKQKNRVNSSISYKNTVINSNSMCKTCNKCLIFANHDKKHPCSVQNENGVDLLKGSRGSNMYTISVEGMMKSSPIFLLSKTSKNKSWLWHHRLNHLNFGTINDLVRKDLVRGLPRLKFEKDHLCSACQLRKSKKHTRKPNTIMEVLHTLHMDLCVPMRVQSINGKKYILVIVDDYSRFTWVKFLRSKDETPEFVIKFLKQIQVGLNKTVRYIRTDNGTEFVNQVLTEFYESVSIFHQKSVPRTPQQNDIVERRNRTLVEAARTMLIFSKALMFLWAEAVATACYTKNRSLIHTRHNKTPYELRRSMKSMAHVQISSRPSSNLLTHGQVSSRLVPNSVPVPPYVSPTNKELEILFLPMFDEYLEPPSVERPVPPATATQVLVNSAGTPSSTTIDQDAPSTSHSSSSLEVQAPFLHQGVVVGPIIEDNPSAQADHDPFVNVFAPEPSSEESSLGDGCLAESNQELVPRPDCVMIIALKWIYKVKLDEYGDVLKNKSQLVAKGYRQEKGIPVDQTRYRGMVGSLMYLTASRPDLVFVVCMCARYQAKPTKKHLEAIKQVFRYLRGTINWGLWYPKDTAMELMTYIDIDHAGCQDKRRSTSRNAHFLGDKLVSWSSKKQKRIAISTTQAEYISMSGCTLGLSTSTCATISYESKSRMAWLNLLHDDGLSACGHIHQDITKRAVRIIIPRLGMKNNMANENVPALAPTRSDDQILPFDAWLPIGKAFVPAIYIQQFWNNLTREVKTGAYHFQLDENWFKLDLNILREALEITPVDQAHQFESPPFGDAIIDFMNELGYPGEIRFARLLGLIGPDIQFFRCFGVLLPVQMFTMLNSYGKNFYKLSRLFLLIKPHVIPYCRFTKLIICYLGRKHNINQRFVSLFNLAEDDLRLGNLKFIPKGEENEVFKMQIPKELITNNIRNAPYYNAYLEMVAKHDHKIAVEKGGKKKSASKVDQSEKPATDKQPKPVSSKQSKPVPAKKPKVVHEKPSKPPHTKQSHKGKVMKVRKGKSPLKLVDEDVEVHREPKPQGKGEEYDIERAIQMSLESFQAHVQAPVSGVAIRESVAKTTRQLHVVEGKGKAIATDEQAAQSLLDLHKPKKESTTDQYVFQRFTPATEDASTGPSTQPQDDTYANIVRDTPSPADAETGADSEKTYSEAGTEVLKIDEEKGEKISNTLALKEKTVELDEGHDGSDPGKTPKSRPPPDHVLMKEDQARSDPR</sequence>
<proteinExistence type="predicted"/>
<keyword evidence="1" id="KW-0175">Coiled coil</keyword>
<organism evidence="4">
    <name type="scientific">Tanacetum cinerariifolium</name>
    <name type="common">Dalmatian daisy</name>
    <name type="synonym">Chrysanthemum cinerariifolium</name>
    <dbReference type="NCBI Taxonomy" id="118510"/>
    <lineage>
        <taxon>Eukaryota</taxon>
        <taxon>Viridiplantae</taxon>
        <taxon>Streptophyta</taxon>
        <taxon>Embryophyta</taxon>
        <taxon>Tracheophyta</taxon>
        <taxon>Spermatophyta</taxon>
        <taxon>Magnoliopsida</taxon>
        <taxon>eudicotyledons</taxon>
        <taxon>Gunneridae</taxon>
        <taxon>Pentapetalae</taxon>
        <taxon>asterids</taxon>
        <taxon>campanulids</taxon>
        <taxon>Asterales</taxon>
        <taxon>Asteraceae</taxon>
        <taxon>Asteroideae</taxon>
        <taxon>Anthemideae</taxon>
        <taxon>Anthemidinae</taxon>
        <taxon>Tanacetum</taxon>
    </lineage>
</organism>
<feature type="region of interest" description="Disordered" evidence="2">
    <location>
        <begin position="1363"/>
        <end position="1431"/>
    </location>
</feature>
<reference evidence="4" key="1">
    <citation type="journal article" date="2019" name="Sci. Rep.">
        <title>Draft genome of Tanacetum cinerariifolium, the natural source of mosquito coil.</title>
        <authorList>
            <person name="Yamashiro T."/>
            <person name="Shiraishi A."/>
            <person name="Satake H."/>
            <person name="Nakayama K."/>
        </authorList>
    </citation>
    <scope>NUCLEOTIDE SEQUENCE</scope>
</reference>
<dbReference type="CDD" id="cd09272">
    <property type="entry name" value="RNase_HI_RT_Ty1"/>
    <property type="match status" value="1"/>
</dbReference>
<feature type="compositionally biased region" description="Basic and acidic residues" evidence="2">
    <location>
        <begin position="1600"/>
        <end position="1615"/>
    </location>
</feature>
<feature type="compositionally biased region" description="Low complexity" evidence="2">
    <location>
        <begin position="1388"/>
        <end position="1398"/>
    </location>
</feature>
<dbReference type="GO" id="GO:0015074">
    <property type="term" value="P:DNA integration"/>
    <property type="evidence" value="ECO:0007669"/>
    <property type="project" value="InterPro"/>
</dbReference>
<dbReference type="InterPro" id="IPR039537">
    <property type="entry name" value="Retrotran_Ty1/copia-like"/>
</dbReference>
<dbReference type="SUPFAM" id="SSF53098">
    <property type="entry name" value="Ribonuclease H-like"/>
    <property type="match status" value="1"/>
</dbReference>
<dbReference type="EMBL" id="BKCJ010001367">
    <property type="protein sequence ID" value="GEU40911.1"/>
    <property type="molecule type" value="Genomic_DNA"/>
</dbReference>
<dbReference type="PANTHER" id="PTHR42648">
    <property type="entry name" value="TRANSPOSASE, PUTATIVE-RELATED"/>
    <property type="match status" value="1"/>
</dbReference>
<dbReference type="InterPro" id="IPR001584">
    <property type="entry name" value="Integrase_cat-core"/>
</dbReference>
<protein>
    <submittedName>
        <fullName evidence="4">Integrase, catalytic region, zinc finger, CCHC-type, peptidase aspartic, catalytic</fullName>
    </submittedName>
</protein>
<feature type="compositionally biased region" description="Basic and acidic residues" evidence="2">
    <location>
        <begin position="1624"/>
        <end position="1641"/>
    </location>
</feature>
<dbReference type="PROSITE" id="PS50994">
    <property type="entry name" value="INTEGRASE"/>
    <property type="match status" value="1"/>
</dbReference>
<dbReference type="InterPro" id="IPR025724">
    <property type="entry name" value="GAG-pre-integrase_dom"/>
</dbReference>
<evidence type="ECO:0000313" key="4">
    <source>
        <dbReference type="EMBL" id="GEU40911.1"/>
    </source>
</evidence>
<feature type="domain" description="Integrase catalytic" evidence="3">
    <location>
        <begin position="562"/>
        <end position="734"/>
    </location>
</feature>
<gene>
    <name evidence="4" type="ORF">Tci_012889</name>
</gene>
<feature type="compositionally biased region" description="Basic and acidic residues" evidence="2">
    <location>
        <begin position="1584"/>
        <end position="1593"/>
    </location>
</feature>
<dbReference type="PANTHER" id="PTHR42648:SF18">
    <property type="entry name" value="RETROTRANSPOSON, UNCLASSIFIED-LIKE PROTEIN"/>
    <property type="match status" value="1"/>
</dbReference>
<feature type="region of interest" description="Disordered" evidence="2">
    <location>
        <begin position="1533"/>
        <end position="1641"/>
    </location>
</feature>
<dbReference type="Gene3D" id="3.30.420.10">
    <property type="entry name" value="Ribonuclease H-like superfamily/Ribonuclease H"/>
    <property type="match status" value="1"/>
</dbReference>
<name>A0A6L2JV13_TANCI</name>
<evidence type="ECO:0000256" key="1">
    <source>
        <dbReference type="SAM" id="Coils"/>
    </source>
</evidence>
<feature type="coiled-coil region" evidence="1">
    <location>
        <begin position="140"/>
        <end position="207"/>
    </location>
</feature>
<feature type="compositionally biased region" description="Basic and acidic residues" evidence="2">
    <location>
        <begin position="1376"/>
        <end position="1387"/>
    </location>
</feature>
<comment type="caution">
    <text evidence="4">The sequence shown here is derived from an EMBL/GenBank/DDBJ whole genome shotgun (WGS) entry which is preliminary data.</text>
</comment>
<feature type="compositionally biased region" description="Basic residues" evidence="2">
    <location>
        <begin position="1412"/>
        <end position="1431"/>
    </location>
</feature>
<dbReference type="Pfam" id="PF13976">
    <property type="entry name" value="gag_pre-integrs"/>
    <property type="match status" value="1"/>
</dbReference>
<evidence type="ECO:0000256" key="2">
    <source>
        <dbReference type="SAM" id="MobiDB-lite"/>
    </source>
</evidence>
<evidence type="ECO:0000259" key="3">
    <source>
        <dbReference type="PROSITE" id="PS50994"/>
    </source>
</evidence>
<feature type="compositionally biased region" description="Polar residues" evidence="2">
    <location>
        <begin position="1539"/>
        <end position="1552"/>
    </location>
</feature>
<dbReference type="GO" id="GO:0003676">
    <property type="term" value="F:nucleic acid binding"/>
    <property type="evidence" value="ECO:0007669"/>
    <property type="project" value="InterPro"/>
</dbReference>
<dbReference type="Pfam" id="PF00665">
    <property type="entry name" value="rve"/>
    <property type="match status" value="1"/>
</dbReference>
<accession>A0A6L2JV13</accession>
<feature type="compositionally biased region" description="Polar residues" evidence="2">
    <location>
        <begin position="389"/>
        <end position="398"/>
    </location>
</feature>
<feature type="region of interest" description="Disordered" evidence="2">
    <location>
        <begin position="811"/>
        <end position="833"/>
    </location>
</feature>
<dbReference type="InterPro" id="IPR012337">
    <property type="entry name" value="RNaseH-like_sf"/>
</dbReference>